<feature type="repeat" description="WD" evidence="6">
    <location>
        <begin position="106"/>
        <end position="138"/>
    </location>
</feature>
<dbReference type="GO" id="GO:0000398">
    <property type="term" value="P:mRNA splicing, via spliceosome"/>
    <property type="evidence" value="ECO:0007669"/>
    <property type="project" value="TreeGrafter"/>
</dbReference>
<dbReference type="GO" id="GO:0005737">
    <property type="term" value="C:cytoplasm"/>
    <property type="evidence" value="ECO:0007669"/>
    <property type="project" value="UniProtKB-SubCell"/>
</dbReference>
<dbReference type="SMART" id="SM00564">
    <property type="entry name" value="PQQ"/>
    <property type="match status" value="3"/>
</dbReference>
<keyword evidence="2" id="KW-0963">Cytoplasm</keyword>
<dbReference type="InterPro" id="IPR020472">
    <property type="entry name" value="WD40_PAC1"/>
</dbReference>
<evidence type="ECO:0000256" key="1">
    <source>
        <dbReference type="ARBA" id="ARBA00004496"/>
    </source>
</evidence>
<dbReference type="InterPro" id="IPR001680">
    <property type="entry name" value="WD40_rpt"/>
</dbReference>
<comment type="similarity">
    <text evidence="5">Belongs to the WD repeat MORG1 family.</text>
</comment>
<reference evidence="7" key="1">
    <citation type="submission" date="2020-06" db="EMBL/GenBank/DDBJ databases">
        <title>WGS assembly of Ceratodon purpureus strain R40.</title>
        <authorList>
            <person name="Carey S.B."/>
            <person name="Jenkins J."/>
            <person name="Shu S."/>
            <person name="Lovell J.T."/>
            <person name="Sreedasyam A."/>
            <person name="Maumus F."/>
            <person name="Tiley G.P."/>
            <person name="Fernandez-Pozo N."/>
            <person name="Barry K."/>
            <person name="Chen C."/>
            <person name="Wang M."/>
            <person name="Lipzen A."/>
            <person name="Daum C."/>
            <person name="Saski C.A."/>
            <person name="Payton A.C."/>
            <person name="Mcbreen J.C."/>
            <person name="Conrad R.E."/>
            <person name="Kollar L.M."/>
            <person name="Olsson S."/>
            <person name="Huttunen S."/>
            <person name="Landis J.B."/>
            <person name="Wickett N.J."/>
            <person name="Johnson M.G."/>
            <person name="Rensing S.A."/>
            <person name="Grimwood J."/>
            <person name="Schmutz J."/>
            <person name="Mcdaniel S.F."/>
        </authorList>
    </citation>
    <scope>NUCLEOTIDE SEQUENCE</scope>
    <source>
        <strain evidence="7">R40</strain>
    </source>
</reference>
<evidence type="ECO:0000256" key="2">
    <source>
        <dbReference type="ARBA" id="ARBA00022490"/>
    </source>
</evidence>
<evidence type="ECO:0000256" key="5">
    <source>
        <dbReference type="ARBA" id="ARBA00038145"/>
    </source>
</evidence>
<dbReference type="PROSITE" id="PS00678">
    <property type="entry name" value="WD_REPEATS_1"/>
    <property type="match status" value="1"/>
</dbReference>
<dbReference type="PANTHER" id="PTHR22842:SF3">
    <property type="entry name" value="WD REPEAT DOMAIN-CONTAINING PROTEIN 83"/>
    <property type="match status" value="1"/>
</dbReference>
<dbReference type="PROSITE" id="PS50082">
    <property type="entry name" value="WD_REPEATS_2"/>
    <property type="match status" value="5"/>
</dbReference>
<dbReference type="Proteomes" id="UP000822688">
    <property type="component" value="Chromosome 3"/>
</dbReference>
<name>A0A8T0IRN4_CERPU</name>
<feature type="repeat" description="WD" evidence="6">
    <location>
        <begin position="22"/>
        <end position="63"/>
    </location>
</feature>
<protein>
    <recommendedName>
        <fullName evidence="9">Mitogen-activated protein kinase organizer 1</fullName>
    </recommendedName>
</protein>
<dbReference type="FunFam" id="2.130.10.10:FF:000273">
    <property type="entry name" value="WD repeat domain-containing protein 83"/>
    <property type="match status" value="1"/>
</dbReference>
<accession>A0A8T0IRN4</accession>
<gene>
    <name evidence="7" type="ORF">KC19_3G254000</name>
</gene>
<evidence type="ECO:0000256" key="3">
    <source>
        <dbReference type="ARBA" id="ARBA00022574"/>
    </source>
</evidence>
<evidence type="ECO:0000256" key="6">
    <source>
        <dbReference type="PROSITE-ProRule" id="PRU00221"/>
    </source>
</evidence>
<dbReference type="Pfam" id="PF00400">
    <property type="entry name" value="WD40"/>
    <property type="match status" value="6"/>
</dbReference>
<comment type="subcellular location">
    <subcellularLocation>
        <location evidence="1">Cytoplasm</location>
    </subcellularLocation>
</comment>
<keyword evidence="8" id="KW-1185">Reference proteome</keyword>
<dbReference type="InterPro" id="IPR036322">
    <property type="entry name" value="WD40_repeat_dom_sf"/>
</dbReference>
<evidence type="ECO:0000313" key="7">
    <source>
        <dbReference type="EMBL" id="KAG0585053.1"/>
    </source>
</evidence>
<dbReference type="AlphaFoldDB" id="A0A8T0IRN4"/>
<dbReference type="PRINTS" id="PR00320">
    <property type="entry name" value="GPROTEINBRPT"/>
</dbReference>
<feature type="repeat" description="WD" evidence="6">
    <location>
        <begin position="64"/>
        <end position="105"/>
    </location>
</feature>
<keyword evidence="4" id="KW-0677">Repeat</keyword>
<dbReference type="OrthoDB" id="71437at2759"/>
<dbReference type="SMART" id="SM00320">
    <property type="entry name" value="WD40"/>
    <property type="match status" value="7"/>
</dbReference>
<dbReference type="InterPro" id="IPR019775">
    <property type="entry name" value="WD40_repeat_CS"/>
</dbReference>
<proteinExistence type="inferred from homology"/>
<dbReference type="SUPFAM" id="SSF50978">
    <property type="entry name" value="WD40 repeat-like"/>
    <property type="match status" value="1"/>
</dbReference>
<dbReference type="Gene3D" id="2.130.10.10">
    <property type="entry name" value="YVTN repeat-like/Quinoprotein amine dehydrogenase"/>
    <property type="match status" value="1"/>
</dbReference>
<dbReference type="CDD" id="cd00200">
    <property type="entry name" value="WD40"/>
    <property type="match status" value="1"/>
</dbReference>
<dbReference type="GO" id="GO:0071013">
    <property type="term" value="C:catalytic step 2 spliceosome"/>
    <property type="evidence" value="ECO:0007669"/>
    <property type="project" value="TreeGrafter"/>
</dbReference>
<keyword evidence="3 6" id="KW-0853">WD repeat</keyword>
<feature type="repeat" description="WD" evidence="6">
    <location>
        <begin position="251"/>
        <end position="273"/>
    </location>
</feature>
<dbReference type="PROSITE" id="PS50294">
    <property type="entry name" value="WD_REPEATS_REGION"/>
    <property type="match status" value="4"/>
</dbReference>
<evidence type="ECO:0000313" key="8">
    <source>
        <dbReference type="Proteomes" id="UP000822688"/>
    </source>
</evidence>
<evidence type="ECO:0008006" key="9">
    <source>
        <dbReference type="Google" id="ProtNLM"/>
    </source>
</evidence>
<dbReference type="InterPro" id="IPR018391">
    <property type="entry name" value="PQQ_b-propeller_rpt"/>
</dbReference>
<comment type="caution">
    <text evidence="7">The sequence shown here is derived from an EMBL/GenBank/DDBJ whole genome shotgun (WGS) entry which is preliminary data.</text>
</comment>
<feature type="repeat" description="WD" evidence="6">
    <location>
        <begin position="274"/>
        <end position="307"/>
    </location>
</feature>
<dbReference type="PANTHER" id="PTHR22842">
    <property type="entry name" value="WD40 REPEAT PROTEIN"/>
    <property type="match status" value="1"/>
</dbReference>
<sequence>MASSSSSASAGAGLPSKEAAVLKGHEGAVLAVRYNKDGKYCLSCGKDRSLRLWNPAKGIHIKTYNGHAREVRDVAVSSDNSKLSSCGGDRQLLYWDVSTGRIIRKFQGHDSEINSVKFNEQAAALVSGGYDRSVRAWDCRSNRFDPIQVIDTFSDSVTSVVLTKTEIIAGSVDGTVRTFDIRNGREIVDELGQSVNSVALSYDEGCVLAGCLDSTIRLLDRASGEKLQEYKGHENKAFKMDSCLTNTDAHVVSGSEDGRVFFWDLVDGTVVNSFKAHASVVTGISYHPIESCMLTSSVDGTVRMWRT</sequence>
<dbReference type="InterPro" id="IPR015943">
    <property type="entry name" value="WD40/YVTN_repeat-like_dom_sf"/>
</dbReference>
<organism evidence="7 8">
    <name type="scientific">Ceratodon purpureus</name>
    <name type="common">Fire moss</name>
    <name type="synonym">Dicranum purpureum</name>
    <dbReference type="NCBI Taxonomy" id="3225"/>
    <lineage>
        <taxon>Eukaryota</taxon>
        <taxon>Viridiplantae</taxon>
        <taxon>Streptophyta</taxon>
        <taxon>Embryophyta</taxon>
        <taxon>Bryophyta</taxon>
        <taxon>Bryophytina</taxon>
        <taxon>Bryopsida</taxon>
        <taxon>Dicranidae</taxon>
        <taxon>Pseudoditrichales</taxon>
        <taxon>Ditrichaceae</taxon>
        <taxon>Ceratodon</taxon>
    </lineage>
</organism>
<evidence type="ECO:0000256" key="4">
    <source>
        <dbReference type="ARBA" id="ARBA00022737"/>
    </source>
</evidence>
<dbReference type="InterPro" id="IPR051980">
    <property type="entry name" value="WD_repeat_MORG1"/>
</dbReference>
<dbReference type="EMBL" id="CM026423">
    <property type="protein sequence ID" value="KAG0585053.1"/>
    <property type="molecule type" value="Genomic_DNA"/>
</dbReference>